<feature type="signal peptide" evidence="2">
    <location>
        <begin position="1"/>
        <end position="23"/>
    </location>
</feature>
<evidence type="ECO:0000313" key="3">
    <source>
        <dbReference type="Proteomes" id="UP000694843"/>
    </source>
</evidence>
<sequence>MKIHFFKSLTLVVLLVILHLVSSDITKNDATTARKVLRSQYNLKERFKRIIMALDGMQDVHSRQKRLIHFTFRFPAGTELEVKWALVVLIPVEEQLEETRYEIELASYIELPAYLADADYQPPFNTLFGTKNQLPVDDAAEAKTETKAHEHRVNSKDVTKGNSSHHTSKTRHVASSGMNKKTLTKNRKNKKHRTSNIKNINGFFLKKNKTLLRGAEKSGVGPGTDEIKRNRKERNVESSNLEYAEDEDDDFRHKKLNKENERTKYREDNLSHLHLSQRRDTYEAIGKILTSHGLAGRQCVLRTVCEVAEAPLHFGFIGDILNILFTPSVATVAASRAADIESIREYLEAEELGRTLGGCDKNFGACPSSIFQMLPVIRQQVLNFGIFENS</sequence>
<dbReference type="Pfam" id="PF07841">
    <property type="entry name" value="DM4_12"/>
    <property type="match status" value="1"/>
</dbReference>
<feature type="region of interest" description="Disordered" evidence="1">
    <location>
        <begin position="215"/>
        <end position="248"/>
    </location>
</feature>
<evidence type="ECO:0000256" key="1">
    <source>
        <dbReference type="SAM" id="MobiDB-lite"/>
    </source>
</evidence>
<dbReference type="PANTHER" id="PTHR21398:SF21">
    <property type="entry name" value="AGAP004005-PA"/>
    <property type="match status" value="1"/>
</dbReference>
<evidence type="ECO:0000256" key="2">
    <source>
        <dbReference type="SAM" id="SignalP"/>
    </source>
</evidence>
<dbReference type="RefSeq" id="XP_018020273.1">
    <property type="nucleotide sequence ID" value="XM_018164784.2"/>
</dbReference>
<dbReference type="KEGG" id="hazt:108676664"/>
<protein>
    <submittedName>
        <fullName evidence="4">Uncharacterized protein LOC108676664</fullName>
    </submittedName>
</protein>
<feature type="compositionally biased region" description="Basic and acidic residues" evidence="1">
    <location>
        <begin position="225"/>
        <end position="236"/>
    </location>
</feature>
<feature type="region of interest" description="Disordered" evidence="1">
    <location>
        <begin position="143"/>
        <end position="192"/>
    </location>
</feature>
<gene>
    <name evidence="4" type="primary">LOC108676664</name>
</gene>
<dbReference type="AlphaFoldDB" id="A0A8B7P2L7"/>
<reference evidence="4" key="1">
    <citation type="submission" date="2025-08" db="UniProtKB">
        <authorList>
            <consortium name="RefSeq"/>
        </authorList>
    </citation>
    <scope>IDENTIFICATION</scope>
</reference>
<feature type="compositionally biased region" description="Basic residues" evidence="1">
    <location>
        <begin position="182"/>
        <end position="192"/>
    </location>
</feature>
<name>A0A8B7P2L7_HYAAZ</name>
<dbReference type="SMART" id="SM00718">
    <property type="entry name" value="DM4_12"/>
    <property type="match status" value="1"/>
</dbReference>
<dbReference type="InterPro" id="IPR006631">
    <property type="entry name" value="DM4_12"/>
</dbReference>
<dbReference type="OrthoDB" id="6338744at2759"/>
<feature type="chain" id="PRO_5034397920" evidence="2">
    <location>
        <begin position="24"/>
        <end position="390"/>
    </location>
</feature>
<keyword evidence="3" id="KW-1185">Reference proteome</keyword>
<proteinExistence type="predicted"/>
<organism evidence="3 4">
    <name type="scientific">Hyalella azteca</name>
    <name type="common">Amphipod</name>
    <dbReference type="NCBI Taxonomy" id="294128"/>
    <lineage>
        <taxon>Eukaryota</taxon>
        <taxon>Metazoa</taxon>
        <taxon>Ecdysozoa</taxon>
        <taxon>Arthropoda</taxon>
        <taxon>Crustacea</taxon>
        <taxon>Multicrustacea</taxon>
        <taxon>Malacostraca</taxon>
        <taxon>Eumalacostraca</taxon>
        <taxon>Peracarida</taxon>
        <taxon>Amphipoda</taxon>
        <taxon>Senticaudata</taxon>
        <taxon>Talitrida</taxon>
        <taxon>Talitroidea</taxon>
        <taxon>Hyalellidae</taxon>
        <taxon>Hyalella</taxon>
    </lineage>
</organism>
<dbReference type="PANTHER" id="PTHR21398">
    <property type="entry name" value="AGAP007094-PA"/>
    <property type="match status" value="1"/>
</dbReference>
<dbReference type="GeneID" id="108676664"/>
<feature type="compositionally biased region" description="Basic and acidic residues" evidence="1">
    <location>
        <begin position="143"/>
        <end position="159"/>
    </location>
</feature>
<accession>A0A8B7P2L7</accession>
<dbReference type="Proteomes" id="UP000694843">
    <property type="component" value="Unplaced"/>
</dbReference>
<keyword evidence="2" id="KW-0732">Signal</keyword>
<evidence type="ECO:0000313" key="4">
    <source>
        <dbReference type="RefSeq" id="XP_018020273.1"/>
    </source>
</evidence>